<accession>A0A538SD57</accession>
<sequence length="96" mass="9437">MCGCAAWGAGAGAGSAGGSGVGSSPRAAGAAKMASHRAAAPAKVRRFVIPDLRMVPSDSARTRPPTVSPVGCILTSRRPAVAGRPVNSGRKEVAPS</sequence>
<evidence type="ECO:0000313" key="3">
    <source>
        <dbReference type="Proteomes" id="UP000317716"/>
    </source>
</evidence>
<evidence type="ECO:0000313" key="2">
    <source>
        <dbReference type="EMBL" id="TMQ49293.1"/>
    </source>
</evidence>
<feature type="region of interest" description="Disordered" evidence="1">
    <location>
        <begin position="1"/>
        <end position="40"/>
    </location>
</feature>
<gene>
    <name evidence="2" type="ORF">E6K72_12395</name>
</gene>
<reference evidence="2 3" key="1">
    <citation type="journal article" date="2019" name="Nat. Microbiol.">
        <title>Mediterranean grassland soil C-N compound turnover is dependent on rainfall and depth, and is mediated by genomically divergent microorganisms.</title>
        <authorList>
            <person name="Diamond S."/>
            <person name="Andeer P.F."/>
            <person name="Li Z."/>
            <person name="Crits-Christoph A."/>
            <person name="Burstein D."/>
            <person name="Anantharaman K."/>
            <person name="Lane K.R."/>
            <person name="Thomas B.C."/>
            <person name="Pan C."/>
            <person name="Northen T.R."/>
            <person name="Banfield J.F."/>
        </authorList>
    </citation>
    <scope>NUCLEOTIDE SEQUENCE [LARGE SCALE GENOMIC DNA]</scope>
    <source>
        <strain evidence="2">WS_2</strain>
    </source>
</reference>
<proteinExistence type="predicted"/>
<feature type="compositionally biased region" description="Low complexity" evidence="1">
    <location>
        <begin position="22"/>
        <end position="31"/>
    </location>
</feature>
<dbReference type="EMBL" id="VBOS01000452">
    <property type="protein sequence ID" value="TMQ49293.1"/>
    <property type="molecule type" value="Genomic_DNA"/>
</dbReference>
<comment type="caution">
    <text evidence="2">The sequence shown here is derived from an EMBL/GenBank/DDBJ whole genome shotgun (WGS) entry which is preliminary data.</text>
</comment>
<feature type="compositionally biased region" description="Gly residues" evidence="1">
    <location>
        <begin position="9"/>
        <end position="21"/>
    </location>
</feature>
<evidence type="ECO:0000256" key="1">
    <source>
        <dbReference type="SAM" id="MobiDB-lite"/>
    </source>
</evidence>
<dbReference type="AlphaFoldDB" id="A0A538SD57"/>
<protein>
    <submittedName>
        <fullName evidence="2">Uncharacterized protein</fullName>
    </submittedName>
</protein>
<name>A0A538SD57_UNCEI</name>
<organism evidence="2 3">
    <name type="scientific">Eiseniibacteriota bacterium</name>
    <dbReference type="NCBI Taxonomy" id="2212470"/>
    <lineage>
        <taxon>Bacteria</taxon>
        <taxon>Candidatus Eiseniibacteriota</taxon>
    </lineage>
</organism>
<dbReference type="Proteomes" id="UP000317716">
    <property type="component" value="Unassembled WGS sequence"/>
</dbReference>